<name>A0ABT2UAW3_9BACL</name>
<protein>
    <submittedName>
        <fullName evidence="1">Rhamnan synthesis F family protein</fullName>
    </submittedName>
</protein>
<accession>A0ABT2UAW3</accession>
<dbReference type="EMBL" id="JAOQIO010000013">
    <property type="protein sequence ID" value="MCU6791774.1"/>
    <property type="molecule type" value="Genomic_DNA"/>
</dbReference>
<proteinExistence type="predicted"/>
<organism evidence="1 2">
    <name type="scientific">Paenibacillus baimaensis</name>
    <dbReference type="NCBI Taxonomy" id="2982185"/>
    <lineage>
        <taxon>Bacteria</taxon>
        <taxon>Bacillati</taxon>
        <taxon>Bacillota</taxon>
        <taxon>Bacilli</taxon>
        <taxon>Bacillales</taxon>
        <taxon>Paenibacillaceae</taxon>
        <taxon>Paenibacillus</taxon>
    </lineage>
</organism>
<comment type="caution">
    <text evidence="1">The sequence shown here is derived from an EMBL/GenBank/DDBJ whole genome shotgun (WGS) entry which is preliminary data.</text>
</comment>
<evidence type="ECO:0000313" key="1">
    <source>
        <dbReference type="EMBL" id="MCU6791774.1"/>
    </source>
</evidence>
<dbReference type="Pfam" id="PF05045">
    <property type="entry name" value="RgpF"/>
    <property type="match status" value="1"/>
</dbReference>
<gene>
    <name evidence="1" type="ORF">OB236_06470</name>
</gene>
<dbReference type="InterPro" id="IPR007739">
    <property type="entry name" value="RgpF"/>
</dbReference>
<reference evidence="1 2" key="1">
    <citation type="submission" date="2022-09" db="EMBL/GenBank/DDBJ databases">
        <authorList>
            <person name="Han X.L."/>
            <person name="Wang Q."/>
            <person name="Lu T."/>
        </authorList>
    </citation>
    <scope>NUCLEOTIDE SEQUENCE [LARGE SCALE GENOMIC DNA]</scope>
    <source>
        <strain evidence="1 2">WQ 127069</strain>
    </source>
</reference>
<dbReference type="RefSeq" id="WP_262683220.1">
    <property type="nucleotide sequence ID" value="NZ_JAOQIO010000013.1"/>
</dbReference>
<keyword evidence="2" id="KW-1185">Reference proteome</keyword>
<evidence type="ECO:0000313" key="2">
    <source>
        <dbReference type="Proteomes" id="UP001652445"/>
    </source>
</evidence>
<sequence>MSLTEKKIEMKRVAVFLFYDKDGIVDDYITFLLEDIKKNVDRLVVVCNGKLTVEGREKFNKLTEEVFVRENKGFDVWAYKEGIEYIGWEGLSDYDELVLLNYTMFGPLYPFKEMFNEMDKRSIDFWGITKHYGSEDDWTGGNMKYGYIPDFIQSFFIVIRKKMLNSIEFRKYWDNMRPIGSYIESMAFHEGVFTKDFSDSGFVCDVYINTDDLKEFTQAPTTYAPLELLKRRCPIVKRKVFFDYYEYYLRYNTGEIGLETYEYIQENLNYNVDLIWNNILRTSNQADIKKNMQLNYILPINYSEKKIEPQRNVKVALIMHLYFEDLIENCYEYAKSTPKETDIYITTNTEAKKNAIIEVFEKLECNKIEVIVIENRGRDVSSLLVSCKKILMNYDYVCFAHDKKTAQIKPYSVGESFMYKCFENILGSKAFVENIIQTFEDNPKLGLLTPPPPNHGIYYSTIGLEWASNFRNTQNLLKKLGMGNIPIDISKEPIAPLGTMFWFRPKALQSLIEYDWEYDDFPKEPNDMDGTILHAIERIYPYVAQFEGYYSAWVFSDKFAKIEITNLHHMLREFNVAIFENGMFRYQHHTDVVNGVRRSIRNKRSFKIYLKSKLRENLPPRVINLLKAMKKAIFKK</sequence>
<dbReference type="Proteomes" id="UP001652445">
    <property type="component" value="Unassembled WGS sequence"/>
</dbReference>